<reference evidence="3" key="2">
    <citation type="submission" date="2020-09" db="EMBL/GenBank/DDBJ databases">
        <authorList>
            <person name="Sun Q."/>
            <person name="Sedlacek I."/>
        </authorList>
    </citation>
    <scope>NUCLEOTIDE SEQUENCE</scope>
    <source>
        <strain evidence="3">CCM 7897</strain>
    </source>
</reference>
<evidence type="ECO:0000256" key="1">
    <source>
        <dbReference type="SAM" id="Phobius"/>
    </source>
</evidence>
<keyword evidence="1" id="KW-0472">Membrane</keyword>
<feature type="transmembrane region" description="Helical" evidence="1">
    <location>
        <begin position="226"/>
        <end position="250"/>
    </location>
</feature>
<feature type="transmembrane region" description="Helical" evidence="1">
    <location>
        <begin position="330"/>
        <end position="351"/>
    </location>
</feature>
<gene>
    <name evidence="3" type="ORF">GCM10007301_05480</name>
</gene>
<feature type="transmembrane region" description="Helical" evidence="1">
    <location>
        <begin position="89"/>
        <end position="106"/>
    </location>
</feature>
<keyword evidence="3" id="KW-0808">Transferase</keyword>
<dbReference type="InterPro" id="IPR002656">
    <property type="entry name" value="Acyl_transf_3_dom"/>
</dbReference>
<keyword evidence="4" id="KW-1185">Reference proteome</keyword>
<reference evidence="3" key="1">
    <citation type="journal article" date="2014" name="Int. J. Syst. Evol. Microbiol.">
        <title>Complete genome sequence of Corynebacterium casei LMG S-19264T (=DSM 44701T), isolated from a smear-ripened cheese.</title>
        <authorList>
            <consortium name="US DOE Joint Genome Institute (JGI-PGF)"/>
            <person name="Walter F."/>
            <person name="Albersmeier A."/>
            <person name="Kalinowski J."/>
            <person name="Ruckert C."/>
        </authorList>
    </citation>
    <scope>NUCLEOTIDE SEQUENCE</scope>
    <source>
        <strain evidence="3">CCM 7897</strain>
    </source>
</reference>
<evidence type="ECO:0000313" key="3">
    <source>
        <dbReference type="EMBL" id="GGF49142.1"/>
    </source>
</evidence>
<dbReference type="PANTHER" id="PTHR23028">
    <property type="entry name" value="ACETYLTRANSFERASE"/>
    <property type="match status" value="1"/>
</dbReference>
<organism evidence="3 4">
    <name type="scientific">Azorhizobium oxalatiphilum</name>
    <dbReference type="NCBI Taxonomy" id="980631"/>
    <lineage>
        <taxon>Bacteria</taxon>
        <taxon>Pseudomonadati</taxon>
        <taxon>Pseudomonadota</taxon>
        <taxon>Alphaproteobacteria</taxon>
        <taxon>Hyphomicrobiales</taxon>
        <taxon>Xanthobacteraceae</taxon>
        <taxon>Azorhizobium</taxon>
    </lineage>
</organism>
<dbReference type="GO" id="GO:0016747">
    <property type="term" value="F:acyltransferase activity, transferring groups other than amino-acyl groups"/>
    <property type="evidence" value="ECO:0007669"/>
    <property type="project" value="InterPro"/>
</dbReference>
<feature type="transmembrane region" description="Helical" evidence="1">
    <location>
        <begin position="262"/>
        <end position="283"/>
    </location>
</feature>
<dbReference type="Pfam" id="PF01757">
    <property type="entry name" value="Acyl_transf_3"/>
    <property type="match status" value="1"/>
</dbReference>
<name>A0A917BKC3_9HYPH</name>
<dbReference type="PANTHER" id="PTHR23028:SF53">
    <property type="entry name" value="ACYL_TRANSF_3 DOMAIN-CONTAINING PROTEIN"/>
    <property type="match status" value="1"/>
</dbReference>
<feature type="transmembrane region" description="Helical" evidence="1">
    <location>
        <begin position="136"/>
        <end position="152"/>
    </location>
</feature>
<accession>A0A917BKC3</accession>
<dbReference type="RefSeq" id="WP_188575166.1">
    <property type="nucleotide sequence ID" value="NZ_BMCT01000001.1"/>
</dbReference>
<evidence type="ECO:0000313" key="4">
    <source>
        <dbReference type="Proteomes" id="UP000606044"/>
    </source>
</evidence>
<feature type="transmembrane region" description="Helical" evidence="1">
    <location>
        <begin position="304"/>
        <end position="324"/>
    </location>
</feature>
<keyword evidence="3" id="KW-0012">Acyltransferase</keyword>
<keyword evidence="1" id="KW-1133">Transmembrane helix</keyword>
<keyword evidence="1" id="KW-0812">Transmembrane</keyword>
<dbReference type="GO" id="GO:0016020">
    <property type="term" value="C:membrane"/>
    <property type="evidence" value="ECO:0007669"/>
    <property type="project" value="TreeGrafter"/>
</dbReference>
<feature type="transmembrane region" description="Helical" evidence="1">
    <location>
        <begin position="159"/>
        <end position="182"/>
    </location>
</feature>
<feature type="transmembrane region" description="Helical" evidence="1">
    <location>
        <begin position="194"/>
        <end position="214"/>
    </location>
</feature>
<protein>
    <submittedName>
        <fullName evidence="3">Acyltransferase</fullName>
    </submittedName>
</protein>
<dbReference type="EMBL" id="BMCT01000001">
    <property type="protein sequence ID" value="GGF49142.1"/>
    <property type="molecule type" value="Genomic_DNA"/>
</dbReference>
<sequence length="379" mass="41691">MSQERNLGLDVARAVAITLVLVSHIVPRFEGITPLQRTILDYYGAVGVELFFSLSGFLIGQQIIDFAAKPSPPALATFWFRRWMRTLPLYYFMLVAVSVSTSRWDVREFFFLQNFDASANRQPVLGVAWSLAMEEWFYLGFPVLVYVASVLFRRRSAAVVTAITAVAVIVACSAARLLAYGYAPSDPTFHIHPLMRLDCAAYGVLAACIVRSNAVSPAAIRQFIPAGMTAVAIVMIILTALAAAMTFPAFWPASGMVHWGRWYLPFHWTAINVVSAVFVLLIAHVRWDRNPSVIKQSVTTTSRLSYSIYLTHAYVVMLMFPALAAAVGSMAAAIIALACTFAASAVTYAAIERPFLQIRDAVLLRLRSARLTPRPAQGG</sequence>
<comment type="caution">
    <text evidence="3">The sequence shown here is derived from an EMBL/GenBank/DDBJ whole genome shotgun (WGS) entry which is preliminary data.</text>
</comment>
<dbReference type="Proteomes" id="UP000606044">
    <property type="component" value="Unassembled WGS sequence"/>
</dbReference>
<dbReference type="InterPro" id="IPR050879">
    <property type="entry name" value="Acyltransferase_3"/>
</dbReference>
<proteinExistence type="predicted"/>
<dbReference type="AlphaFoldDB" id="A0A917BKC3"/>
<dbReference type="GO" id="GO:0000271">
    <property type="term" value="P:polysaccharide biosynthetic process"/>
    <property type="evidence" value="ECO:0007669"/>
    <property type="project" value="TreeGrafter"/>
</dbReference>
<evidence type="ECO:0000259" key="2">
    <source>
        <dbReference type="Pfam" id="PF01757"/>
    </source>
</evidence>
<feature type="domain" description="Acyltransferase 3" evidence="2">
    <location>
        <begin position="7"/>
        <end position="348"/>
    </location>
</feature>